<feature type="domain" description="Serine/threonine specific protein phosphatases" evidence="5">
    <location>
        <begin position="161"/>
        <end position="433"/>
    </location>
</feature>
<evidence type="ECO:0000256" key="1">
    <source>
        <dbReference type="ARBA" id="ARBA00001936"/>
    </source>
</evidence>
<dbReference type="SMART" id="SM00156">
    <property type="entry name" value="PP2Ac"/>
    <property type="match status" value="1"/>
</dbReference>
<dbReference type="Gene3D" id="3.60.21.10">
    <property type="match status" value="1"/>
</dbReference>
<keyword evidence="2" id="KW-0479">Metal-binding</keyword>
<dbReference type="Pfam" id="PF00149">
    <property type="entry name" value="Metallophos"/>
    <property type="match status" value="1"/>
</dbReference>
<dbReference type="RefSeq" id="XP_014564598.1">
    <property type="nucleotide sequence ID" value="XM_014709112.1"/>
</dbReference>
<dbReference type="PANTHER" id="PTHR45668:SF5">
    <property type="entry name" value="SERINE_THREONINE-PROTEIN PHOSPHATASE 5"/>
    <property type="match status" value="1"/>
</dbReference>
<protein>
    <submittedName>
        <fullName evidence="6">Calcineurin-like phosphoesterase</fullName>
    </submittedName>
</protein>
<dbReference type="Proteomes" id="UP000031056">
    <property type="component" value="Unassembled WGS sequence"/>
</dbReference>
<dbReference type="VEuPathDB" id="MicrosporidiaDB:M896_012120"/>
<proteinExistence type="predicted"/>
<accession>A0A0B2UHJ4</accession>
<evidence type="ECO:0000256" key="4">
    <source>
        <dbReference type="PIRSR" id="PIRSR033096-1"/>
    </source>
</evidence>
<keyword evidence="3" id="KW-0464">Manganese</keyword>
<name>A0A0B2UHJ4_9MICR</name>
<feature type="active site" description="Proton donor/acceptor" evidence="4">
    <location>
        <position position="257"/>
    </location>
</feature>
<organism evidence="6 7">
    <name type="scientific">Ordospora colligata OC4</name>
    <dbReference type="NCBI Taxonomy" id="1354746"/>
    <lineage>
        <taxon>Eukaryota</taxon>
        <taxon>Fungi</taxon>
        <taxon>Fungi incertae sedis</taxon>
        <taxon>Microsporidia</taxon>
        <taxon>Ordosporidae</taxon>
        <taxon>Ordospora</taxon>
    </lineage>
</organism>
<dbReference type="PIRSF" id="PIRSF033096">
    <property type="entry name" value="PPPtase_5"/>
    <property type="match status" value="1"/>
</dbReference>
<dbReference type="InParanoid" id="A0A0B2UHJ4"/>
<dbReference type="PRINTS" id="PR00114">
    <property type="entry name" value="STPHPHTASE"/>
</dbReference>
<dbReference type="PANTHER" id="PTHR45668">
    <property type="entry name" value="SERINE/THREONINE-PROTEIN PHOSPHATASE 5-RELATED"/>
    <property type="match status" value="1"/>
</dbReference>
<sequence>MDIREIEQSRQQANDLFRQKKMGEALKMYESSLLKASGCASVSNGDTALSEQMSLLAYNISTVHYKRGNFRKSLSFALESLKYLENDKAMQRICALYLRLGMAKEFKSMYDKIGSNKKNMSEIEYLVSRMKLNYKTIGVESGLAWDDLHEMCSKIANGDIIAAPVIERILSQGESILLGRENVVYIDSQYEVLIFGDTHGQYFDVLNVFNQVYNQENVFIFNGDYVDRGSHSVENFIFLLSLSILLPNRFLMTRGNHELLQINRKYGFYEEMNRKYTFNGDFLYQKFQNVFQALPIAVVVNDKVFVVHGGLPEEPVILEKVQEMYRMTNSYTDVVLRGLLWSDPDEIEGTKESERGAGIIFGKSITERFFEDNGIELLVRSHQAVDDGYKMHHDGHVVTIFSAPDYEGTEGSGAYIVVNPSRYGENERVKVQGSVRYAVRKIDKSVGNEVLQVSFESE</sequence>
<dbReference type="SUPFAM" id="SSF48452">
    <property type="entry name" value="TPR-like"/>
    <property type="match status" value="1"/>
</dbReference>
<dbReference type="GeneID" id="26261055"/>
<dbReference type="EMBL" id="JOKQ01000001">
    <property type="protein sequence ID" value="KHN70556.1"/>
    <property type="molecule type" value="Genomic_DNA"/>
</dbReference>
<dbReference type="SUPFAM" id="SSF56300">
    <property type="entry name" value="Metallo-dependent phosphatases"/>
    <property type="match status" value="1"/>
</dbReference>
<dbReference type="HOGENOM" id="CLU_004962_5_2_1"/>
<dbReference type="InterPro" id="IPR029052">
    <property type="entry name" value="Metallo-depent_PP-like"/>
</dbReference>
<reference evidence="6 7" key="1">
    <citation type="journal article" date="2014" name="MBio">
        <title>The Ordospora colligata genome; evolution of extreme reduction in microsporidia and host-to-parasite horizontal gene transfer.</title>
        <authorList>
            <person name="Pombert J.-F."/>
            <person name="Haag K.L."/>
            <person name="Beidas S."/>
            <person name="Ebert D."/>
            <person name="Keeling P.J."/>
        </authorList>
    </citation>
    <scope>NUCLEOTIDE SEQUENCE [LARGE SCALE GENOMIC DNA]</scope>
    <source>
        <strain evidence="6 7">OC4</strain>
    </source>
</reference>
<comment type="cofactor">
    <cofactor evidence="1">
        <name>Mn(2+)</name>
        <dbReference type="ChEBI" id="CHEBI:29035"/>
    </cofactor>
</comment>
<evidence type="ECO:0000256" key="2">
    <source>
        <dbReference type="ARBA" id="ARBA00022723"/>
    </source>
</evidence>
<evidence type="ECO:0000313" key="7">
    <source>
        <dbReference type="Proteomes" id="UP000031056"/>
    </source>
</evidence>
<keyword evidence="7" id="KW-1185">Reference proteome</keyword>
<dbReference type="AlphaFoldDB" id="A0A0B2UHJ4"/>
<dbReference type="GO" id="GO:0016787">
    <property type="term" value="F:hydrolase activity"/>
    <property type="evidence" value="ECO:0007669"/>
    <property type="project" value="InterPro"/>
</dbReference>
<dbReference type="InterPro" id="IPR006186">
    <property type="entry name" value="Ser/Thr-sp_prot-phosphatase"/>
</dbReference>
<evidence type="ECO:0000256" key="3">
    <source>
        <dbReference type="ARBA" id="ARBA00023211"/>
    </source>
</evidence>
<comment type="caution">
    <text evidence="6">The sequence shown here is derived from an EMBL/GenBank/DDBJ whole genome shotgun (WGS) entry which is preliminary data.</text>
</comment>
<dbReference type="InterPro" id="IPR051134">
    <property type="entry name" value="PPP_phosphatase"/>
</dbReference>
<dbReference type="InterPro" id="IPR011990">
    <property type="entry name" value="TPR-like_helical_dom_sf"/>
</dbReference>
<dbReference type="InterPro" id="IPR004843">
    <property type="entry name" value="Calcineurin-like_PHP"/>
</dbReference>
<evidence type="ECO:0000259" key="5">
    <source>
        <dbReference type="SMART" id="SM00156"/>
    </source>
</evidence>
<evidence type="ECO:0000313" key="6">
    <source>
        <dbReference type="EMBL" id="KHN70556.1"/>
    </source>
</evidence>
<dbReference type="STRING" id="1354746.A0A0B2UHJ4"/>
<dbReference type="Gene3D" id="1.25.40.10">
    <property type="entry name" value="Tetratricopeptide repeat domain"/>
    <property type="match status" value="1"/>
</dbReference>
<dbReference type="GO" id="GO:0046872">
    <property type="term" value="F:metal ion binding"/>
    <property type="evidence" value="ECO:0007669"/>
    <property type="project" value="UniProtKB-KW"/>
</dbReference>
<gene>
    <name evidence="6" type="ORF">M896_012120</name>
</gene>
<dbReference type="OrthoDB" id="445564at2759"/>